<dbReference type="RefSeq" id="WP_146885670.1">
    <property type="nucleotide sequence ID" value="NZ_BJXB01000013.1"/>
</dbReference>
<organism evidence="1 2">
    <name type="scientific">Deinococcus cellulosilyticus (strain DSM 18568 / NBRC 106333 / KACC 11606 / 5516J-15)</name>
    <dbReference type="NCBI Taxonomy" id="1223518"/>
    <lineage>
        <taxon>Bacteria</taxon>
        <taxon>Thermotogati</taxon>
        <taxon>Deinococcota</taxon>
        <taxon>Deinococci</taxon>
        <taxon>Deinococcales</taxon>
        <taxon>Deinococcaceae</taxon>
        <taxon>Deinococcus</taxon>
    </lineage>
</organism>
<evidence type="ECO:0000313" key="2">
    <source>
        <dbReference type="Proteomes" id="UP000321306"/>
    </source>
</evidence>
<dbReference type="Pfam" id="PF13563">
    <property type="entry name" value="2_5_RNA_ligase2"/>
    <property type="match status" value="1"/>
</dbReference>
<keyword evidence="2" id="KW-1185">Reference proteome</keyword>
<dbReference type="OrthoDB" id="70764at2"/>
<dbReference type="InterPro" id="IPR009097">
    <property type="entry name" value="Cyclic_Pdiesterase"/>
</dbReference>
<dbReference type="SUPFAM" id="SSF55144">
    <property type="entry name" value="LigT-like"/>
    <property type="match status" value="1"/>
</dbReference>
<proteinExistence type="predicted"/>
<name>A0A511N4M1_DEIC1</name>
<comment type="caution">
    <text evidence="1">The sequence shown here is derived from an EMBL/GenBank/DDBJ whole genome shotgun (WGS) entry which is preliminary data.</text>
</comment>
<gene>
    <name evidence="1" type="ORF">DC3_30620</name>
</gene>
<protein>
    <recommendedName>
        <fullName evidence="3">2'-5' RNA ligase family protein</fullName>
    </recommendedName>
</protein>
<evidence type="ECO:0008006" key="3">
    <source>
        <dbReference type="Google" id="ProtNLM"/>
    </source>
</evidence>
<dbReference type="Proteomes" id="UP000321306">
    <property type="component" value="Unassembled WGS sequence"/>
</dbReference>
<dbReference type="AlphaFoldDB" id="A0A511N4M1"/>
<sequence>MTTYVLALIPPEPIYGQVLQYQLQYKRPNMEPHITIKFKAGLTDDLEWLPRVREMCAEVKPFSVHLSGTRTFGRRVLFWDVVSPGAKDLHLKTLQAVGHPPQTDLFEGEAYQMHMTLLYDPKPVQLAEAADLFREADFTATFLRLAVKKPHGRYETVEDLPFLG</sequence>
<reference evidence="1 2" key="1">
    <citation type="submission" date="2019-07" db="EMBL/GenBank/DDBJ databases">
        <title>Whole genome shotgun sequence of Deinococcus cellulosilyticus NBRC 106333.</title>
        <authorList>
            <person name="Hosoyama A."/>
            <person name="Uohara A."/>
            <person name="Ohji S."/>
            <person name="Ichikawa N."/>
        </authorList>
    </citation>
    <scope>NUCLEOTIDE SEQUENCE [LARGE SCALE GENOMIC DNA]</scope>
    <source>
        <strain evidence="1 2">NBRC 106333</strain>
    </source>
</reference>
<accession>A0A511N4M1</accession>
<dbReference type="EMBL" id="BJXB01000013">
    <property type="protein sequence ID" value="GEM47427.1"/>
    <property type="molecule type" value="Genomic_DNA"/>
</dbReference>
<dbReference type="Gene3D" id="3.90.1140.10">
    <property type="entry name" value="Cyclic phosphodiesterase"/>
    <property type="match status" value="1"/>
</dbReference>
<evidence type="ECO:0000313" key="1">
    <source>
        <dbReference type="EMBL" id="GEM47427.1"/>
    </source>
</evidence>